<feature type="transmembrane region" description="Helical" evidence="1">
    <location>
        <begin position="148"/>
        <end position="170"/>
    </location>
</feature>
<keyword evidence="3" id="KW-1185">Reference proteome</keyword>
<reference evidence="2 3" key="1">
    <citation type="submission" date="2019-12" db="EMBL/GenBank/DDBJ databases">
        <title>Paenibacillus sp. nov., an endophytic bacterium isolated from the stem of Dendrobium.</title>
        <authorList>
            <person name="Zhao R."/>
        </authorList>
    </citation>
    <scope>NUCLEOTIDE SEQUENCE [LARGE SCALE GENOMIC DNA]</scope>
    <source>
        <strain evidence="2 3">HJL G12</strain>
    </source>
</reference>
<keyword evidence="1" id="KW-0812">Transmembrane</keyword>
<name>A0A7X3IEN8_9BACL</name>
<dbReference type="AlphaFoldDB" id="A0A7X3IEN8"/>
<sequence length="217" mass="23833">MIGLLIKDFKLMQAQKNFFICIFAIAIVMAMFIEDSSFIVGFMTFIGLMFTLSTISYDEFDNGNAFMFSLPITRKDYIVEKYGFGLVVGGGSWLLATMISVVVEVMKNSDFSLDTIMSALTMLPVMLIILAVLLPFQLKFGGEKAKVAIIGAFGVVFIIGIIIVKIANLLNIDLISFFNNLPVISVGMLIVLAVGIPIILLLLSAKISLSVMNKKEF</sequence>
<dbReference type="EMBL" id="WUBI01000001">
    <property type="protein sequence ID" value="MWV42528.1"/>
    <property type="molecule type" value="Genomic_DNA"/>
</dbReference>
<dbReference type="InterPro" id="IPR025699">
    <property type="entry name" value="ABC2_memb-like"/>
</dbReference>
<feature type="transmembrane region" description="Helical" evidence="1">
    <location>
        <begin position="82"/>
        <end position="103"/>
    </location>
</feature>
<feature type="transmembrane region" description="Helical" evidence="1">
    <location>
        <begin position="182"/>
        <end position="205"/>
    </location>
</feature>
<evidence type="ECO:0000313" key="2">
    <source>
        <dbReference type="EMBL" id="MWV42528.1"/>
    </source>
</evidence>
<keyword evidence="1" id="KW-0472">Membrane</keyword>
<keyword evidence="1" id="KW-1133">Transmembrane helix</keyword>
<proteinExistence type="predicted"/>
<dbReference type="Proteomes" id="UP000460318">
    <property type="component" value="Unassembled WGS sequence"/>
</dbReference>
<protein>
    <submittedName>
        <fullName evidence="2">ABC-2 transporter permease</fullName>
    </submittedName>
</protein>
<evidence type="ECO:0000256" key="1">
    <source>
        <dbReference type="SAM" id="Phobius"/>
    </source>
</evidence>
<dbReference type="Pfam" id="PF13346">
    <property type="entry name" value="ABC2_membrane_5"/>
    <property type="match status" value="1"/>
</dbReference>
<organism evidence="2 3">
    <name type="scientific">Paenibacillus dendrobii</name>
    <dbReference type="NCBI Taxonomy" id="2691084"/>
    <lineage>
        <taxon>Bacteria</taxon>
        <taxon>Bacillati</taxon>
        <taxon>Bacillota</taxon>
        <taxon>Bacilli</taxon>
        <taxon>Bacillales</taxon>
        <taxon>Paenibacillaceae</taxon>
        <taxon>Paenibacillus</taxon>
    </lineage>
</organism>
<feature type="transmembrane region" description="Helical" evidence="1">
    <location>
        <begin position="39"/>
        <end position="57"/>
    </location>
</feature>
<feature type="transmembrane region" description="Helical" evidence="1">
    <location>
        <begin position="115"/>
        <end position="136"/>
    </location>
</feature>
<dbReference type="RefSeq" id="WP_160496120.1">
    <property type="nucleotide sequence ID" value="NZ_WUBI01000001.1"/>
</dbReference>
<gene>
    <name evidence="2" type="ORF">GRF59_02700</name>
</gene>
<feature type="transmembrane region" description="Helical" evidence="1">
    <location>
        <begin position="17"/>
        <end position="33"/>
    </location>
</feature>
<comment type="caution">
    <text evidence="2">The sequence shown here is derived from an EMBL/GenBank/DDBJ whole genome shotgun (WGS) entry which is preliminary data.</text>
</comment>
<accession>A0A7X3IEN8</accession>
<evidence type="ECO:0000313" key="3">
    <source>
        <dbReference type="Proteomes" id="UP000460318"/>
    </source>
</evidence>